<evidence type="ECO:0000313" key="1">
    <source>
        <dbReference type="EMBL" id="EFX73817.1"/>
    </source>
</evidence>
<keyword evidence="2" id="KW-1185">Reference proteome</keyword>
<dbReference type="Proteomes" id="UP000000305">
    <property type="component" value="Unassembled WGS sequence"/>
</dbReference>
<reference evidence="1 2" key="1">
    <citation type="journal article" date="2011" name="Science">
        <title>The ecoresponsive genome of Daphnia pulex.</title>
        <authorList>
            <person name="Colbourne J.K."/>
            <person name="Pfrender M.E."/>
            <person name="Gilbert D."/>
            <person name="Thomas W.K."/>
            <person name="Tucker A."/>
            <person name="Oakley T.H."/>
            <person name="Tokishita S."/>
            <person name="Aerts A."/>
            <person name="Arnold G.J."/>
            <person name="Basu M.K."/>
            <person name="Bauer D.J."/>
            <person name="Caceres C.E."/>
            <person name="Carmel L."/>
            <person name="Casola C."/>
            <person name="Choi J.H."/>
            <person name="Detter J.C."/>
            <person name="Dong Q."/>
            <person name="Dusheyko S."/>
            <person name="Eads B.D."/>
            <person name="Frohlich T."/>
            <person name="Geiler-Samerotte K.A."/>
            <person name="Gerlach D."/>
            <person name="Hatcher P."/>
            <person name="Jogdeo S."/>
            <person name="Krijgsveld J."/>
            <person name="Kriventseva E.V."/>
            <person name="Kultz D."/>
            <person name="Laforsch C."/>
            <person name="Lindquist E."/>
            <person name="Lopez J."/>
            <person name="Manak J.R."/>
            <person name="Muller J."/>
            <person name="Pangilinan J."/>
            <person name="Patwardhan R.P."/>
            <person name="Pitluck S."/>
            <person name="Pritham E.J."/>
            <person name="Rechtsteiner A."/>
            <person name="Rho M."/>
            <person name="Rogozin I.B."/>
            <person name="Sakarya O."/>
            <person name="Salamov A."/>
            <person name="Schaack S."/>
            <person name="Shapiro H."/>
            <person name="Shiga Y."/>
            <person name="Skalitzky C."/>
            <person name="Smith Z."/>
            <person name="Souvorov A."/>
            <person name="Sung W."/>
            <person name="Tang Z."/>
            <person name="Tsuchiya D."/>
            <person name="Tu H."/>
            <person name="Vos H."/>
            <person name="Wang M."/>
            <person name="Wolf Y.I."/>
            <person name="Yamagata H."/>
            <person name="Yamada T."/>
            <person name="Ye Y."/>
            <person name="Shaw J.R."/>
            <person name="Andrews J."/>
            <person name="Crease T.J."/>
            <person name="Tang H."/>
            <person name="Lucas S.M."/>
            <person name="Robertson H.M."/>
            <person name="Bork P."/>
            <person name="Koonin E.V."/>
            <person name="Zdobnov E.M."/>
            <person name="Grigoriev I.V."/>
            <person name="Lynch M."/>
            <person name="Boore J.L."/>
        </authorList>
    </citation>
    <scope>NUCLEOTIDE SEQUENCE [LARGE SCALE GENOMIC DNA]</scope>
</reference>
<evidence type="ECO:0000313" key="2">
    <source>
        <dbReference type="Proteomes" id="UP000000305"/>
    </source>
</evidence>
<dbReference type="AlphaFoldDB" id="E9H380"/>
<dbReference type="EMBL" id="GL732588">
    <property type="protein sequence ID" value="EFX73817.1"/>
    <property type="molecule type" value="Genomic_DNA"/>
</dbReference>
<protein>
    <recommendedName>
        <fullName evidence="3">Reverse transcriptase/retrotransposon-derived protein RNase H-like domain-containing protein</fullName>
    </recommendedName>
</protein>
<dbReference type="KEGG" id="dpx:DAPPUDRAFT_252667"/>
<proteinExistence type="predicted"/>
<dbReference type="InParanoid" id="E9H380"/>
<organism evidence="1 2">
    <name type="scientific">Daphnia pulex</name>
    <name type="common">Water flea</name>
    <dbReference type="NCBI Taxonomy" id="6669"/>
    <lineage>
        <taxon>Eukaryota</taxon>
        <taxon>Metazoa</taxon>
        <taxon>Ecdysozoa</taxon>
        <taxon>Arthropoda</taxon>
        <taxon>Crustacea</taxon>
        <taxon>Branchiopoda</taxon>
        <taxon>Diplostraca</taxon>
        <taxon>Cladocera</taxon>
        <taxon>Anomopoda</taxon>
        <taxon>Daphniidae</taxon>
        <taxon>Daphnia</taxon>
    </lineage>
</organism>
<evidence type="ECO:0008006" key="3">
    <source>
        <dbReference type="Google" id="ProtNLM"/>
    </source>
</evidence>
<name>E9H380_DAPPU</name>
<sequence length="79" mass="9089">MELVEQFSGFSTEVEAAKCPHGPLLSTRNPFVWTTDHNQAFEAVKLPLIPHQCRSILTRCARRPSRSMNRANMVWGMRF</sequence>
<accession>E9H380</accession>
<dbReference type="OrthoDB" id="6379273at2759"/>
<dbReference type="HOGENOM" id="CLU_2608466_0_0_1"/>
<gene>
    <name evidence="1" type="ORF">DAPPUDRAFT_252667</name>
</gene>